<evidence type="ECO:0000256" key="1">
    <source>
        <dbReference type="SAM" id="Phobius"/>
    </source>
</evidence>
<dbReference type="EMBL" id="CP001841">
    <property type="protein sequence ID" value="AEF80915.1"/>
    <property type="molecule type" value="Genomic_DNA"/>
</dbReference>
<dbReference type="InParanoid" id="F5YE26"/>
<dbReference type="HOGENOM" id="CLU_743823_0_0_12"/>
<dbReference type="Pfam" id="PF14258">
    <property type="entry name" value="DUF4350"/>
    <property type="match status" value="1"/>
</dbReference>
<dbReference type="KEGG" id="taz:TREAZ_1527"/>
<feature type="transmembrane region" description="Helical" evidence="1">
    <location>
        <begin position="5"/>
        <end position="26"/>
    </location>
</feature>
<dbReference type="InterPro" id="IPR025646">
    <property type="entry name" value="DUF4350"/>
</dbReference>
<keyword evidence="1" id="KW-0472">Membrane</keyword>
<gene>
    <name evidence="3" type="ordered locus">TREAZ_1527</name>
</gene>
<organism evidence="3 4">
    <name type="scientific">Leadbettera azotonutricia (strain ATCC BAA-888 / DSM 13862 / ZAS-9)</name>
    <name type="common">Treponema azotonutricium</name>
    <dbReference type="NCBI Taxonomy" id="545695"/>
    <lineage>
        <taxon>Bacteria</taxon>
        <taxon>Pseudomonadati</taxon>
        <taxon>Spirochaetota</taxon>
        <taxon>Spirochaetia</taxon>
        <taxon>Spirochaetales</taxon>
        <taxon>Breznakiellaceae</taxon>
        <taxon>Leadbettera</taxon>
    </lineage>
</organism>
<name>F5YE26_LEAAZ</name>
<dbReference type="AlphaFoldDB" id="F5YE26"/>
<protein>
    <recommendedName>
        <fullName evidence="2">DUF4350 domain-containing protein</fullName>
    </recommendedName>
</protein>
<evidence type="ECO:0000313" key="3">
    <source>
        <dbReference type="EMBL" id="AEF80915.1"/>
    </source>
</evidence>
<dbReference type="RefSeq" id="WP_015710488.1">
    <property type="nucleotide sequence ID" value="NC_015577.1"/>
</dbReference>
<evidence type="ECO:0000313" key="4">
    <source>
        <dbReference type="Proteomes" id="UP000009222"/>
    </source>
</evidence>
<keyword evidence="1" id="KW-0812">Transmembrane</keyword>
<keyword evidence="4" id="KW-1185">Reference proteome</keyword>
<reference evidence="3 4" key="2">
    <citation type="journal article" date="2011" name="ISME J.">
        <title>RNA-seq reveals cooperative metabolic interactions between two termite-gut spirochete species in co-culture.</title>
        <authorList>
            <person name="Rosenthal A.Z."/>
            <person name="Matson E.G."/>
            <person name="Eldar A."/>
            <person name="Leadbetter J.R."/>
        </authorList>
    </citation>
    <scope>NUCLEOTIDE SEQUENCE [LARGE SCALE GENOMIC DNA]</scope>
    <source>
        <strain evidence="4">ATCC BAA-888 / DSM 13862 / ZAS-9</strain>
    </source>
</reference>
<dbReference type="Proteomes" id="UP000009222">
    <property type="component" value="Chromosome"/>
</dbReference>
<evidence type="ECO:0000259" key="2">
    <source>
        <dbReference type="Pfam" id="PF14258"/>
    </source>
</evidence>
<dbReference type="STRING" id="545695.TREAZ_1527"/>
<reference evidence="4" key="1">
    <citation type="submission" date="2009-12" db="EMBL/GenBank/DDBJ databases">
        <title>Complete sequence of Treponema azotonutricium strain ZAS-9.</title>
        <authorList>
            <person name="Tetu S.G."/>
            <person name="Matson E."/>
            <person name="Ren Q."/>
            <person name="Seshadri R."/>
            <person name="Elbourne L."/>
            <person name="Hassan K.A."/>
            <person name="Durkin A."/>
            <person name="Radune D."/>
            <person name="Mohamoud Y."/>
            <person name="Shay R."/>
            <person name="Jin S."/>
            <person name="Zhang X."/>
            <person name="Lucey K."/>
            <person name="Ballor N.R."/>
            <person name="Ottesen E."/>
            <person name="Rosenthal R."/>
            <person name="Allen A."/>
            <person name="Leadbetter J.R."/>
            <person name="Paulsen I.T."/>
        </authorList>
    </citation>
    <scope>NUCLEOTIDE SEQUENCE [LARGE SCALE GENOMIC DNA]</scope>
    <source>
        <strain evidence="4">ATCC BAA-888 / DSM 13862 / ZAS-9</strain>
    </source>
</reference>
<accession>F5YE26</accession>
<feature type="transmembrane region" description="Helical" evidence="1">
    <location>
        <begin position="244"/>
        <end position="270"/>
    </location>
</feature>
<keyword evidence="1" id="KW-1133">Transmembrane helix</keyword>
<sequence>MRKYLLFFGIGIAVLGIIGFVCWSLFEIVPNEEYFPPVREARINKYLALDRWLNQTGHTVRIADSGDFETLKKSGEGTIFIQNSLFNWTEDAAAYLAEWIEQGGNLVLSLGYSWEWGDDEALGGLLRSFGIEEGEEPEDWEYHYDPDQPSFGMEVVFLASDDPESLAFMSSDGLVRIVQQKKGMGKFTVMGRPLFMTSDELLTEQNARLSWYLLADSGDPGVFFIRGRERAKGLIGRLFQRGNFSALIISALALIIIGLWTVIPVFGIAARSEEKPGRPLGERFLAEGRFLKRFGALESYRAAYIKEIKGKLLRKENIKTESGIILRAIELWKEASGGGDYKDVEKAMSSSRQKNKEFPRMIAILKTILERI</sequence>
<feature type="domain" description="DUF4350" evidence="2">
    <location>
        <begin position="46"/>
        <end position="214"/>
    </location>
</feature>
<proteinExistence type="predicted"/>
<dbReference type="OrthoDB" id="9180052at2"/>